<gene>
    <name evidence="9" type="ORF">FloV-SA2_00125</name>
</gene>
<comment type="similarity">
    <text evidence="2">Belongs to the mitochondrial carrier (TC 2.A.29) family.</text>
</comment>
<dbReference type="Pfam" id="PF00153">
    <property type="entry name" value="Mito_carr"/>
    <property type="match status" value="2"/>
</dbReference>
<keyword evidence="6 8" id="KW-1133">Transmembrane helix</keyword>
<keyword evidence="5" id="KW-0677">Repeat</keyword>
<dbReference type="GO" id="GO:0016020">
    <property type="term" value="C:membrane"/>
    <property type="evidence" value="ECO:0007669"/>
    <property type="project" value="UniProtKB-SubCell"/>
</dbReference>
<accession>A0AB39JB89</accession>
<dbReference type="InterPro" id="IPR018108">
    <property type="entry name" value="MCP_transmembrane"/>
</dbReference>
<name>A0AB39JB89_9VIRU</name>
<evidence type="ECO:0000256" key="1">
    <source>
        <dbReference type="ARBA" id="ARBA00004141"/>
    </source>
</evidence>
<protein>
    <submittedName>
        <fullName evidence="9">Mitochondrial Basic Amino Acids Transporter-Like Isoform X2</fullName>
    </submittedName>
</protein>
<feature type="transmembrane region" description="Helical" evidence="8">
    <location>
        <begin position="37"/>
        <end position="57"/>
    </location>
</feature>
<dbReference type="EMBL" id="PP542043">
    <property type="protein sequence ID" value="XDO01944.1"/>
    <property type="molecule type" value="Genomic_DNA"/>
</dbReference>
<evidence type="ECO:0000313" key="9">
    <source>
        <dbReference type="EMBL" id="XDO01944.1"/>
    </source>
</evidence>
<dbReference type="Gene3D" id="1.50.40.10">
    <property type="entry name" value="Mitochondrial carrier domain"/>
    <property type="match status" value="1"/>
</dbReference>
<keyword evidence="7 8" id="KW-0472">Membrane</keyword>
<evidence type="ECO:0000256" key="2">
    <source>
        <dbReference type="ARBA" id="ARBA00006375"/>
    </source>
</evidence>
<proteinExistence type="inferred from homology"/>
<dbReference type="InterPro" id="IPR050567">
    <property type="entry name" value="Mitochondrial_Carrier"/>
</dbReference>
<evidence type="ECO:0000256" key="3">
    <source>
        <dbReference type="ARBA" id="ARBA00022448"/>
    </source>
</evidence>
<keyword evidence="3" id="KW-0813">Transport</keyword>
<dbReference type="SUPFAM" id="SSF103506">
    <property type="entry name" value="Mitochondrial carrier"/>
    <property type="match status" value="1"/>
</dbReference>
<dbReference type="InterPro" id="IPR023395">
    <property type="entry name" value="MCP_dom_sf"/>
</dbReference>
<comment type="subcellular location">
    <subcellularLocation>
        <location evidence="1">Membrane</location>
        <topology evidence="1">Multi-pass membrane protein</topology>
    </subcellularLocation>
</comment>
<reference evidence="9" key="1">
    <citation type="submission" date="2024-03" db="EMBL/GenBank/DDBJ databases">
        <title>Eukaryotic viruses encode the ribosomal protein eL40.</title>
        <authorList>
            <person name="Thomy J."/>
            <person name="Schvarcz C.R."/>
            <person name="McBeain K.A."/>
            <person name="Edwards K.F."/>
            <person name="Steward G.F."/>
        </authorList>
    </citation>
    <scope>NUCLEOTIDE SEQUENCE</scope>
    <source>
        <strain evidence="9">FloV-SA2</strain>
    </source>
</reference>
<feature type="transmembrane region" description="Helical" evidence="8">
    <location>
        <begin position="69"/>
        <end position="89"/>
    </location>
</feature>
<sequence>MEDYIAGATSGVFQTLIGHPFDTYKVLIQNKKPISKINPMFGVTFPMMSGIISNSIVFGSNETLQKYNIPSLISGSISGILVSPVVYYFDILKLNRQVYQDKTNWKLLLNTKYGKTTTFFREFFAFGIYFQTFEIMKNNNYHTLIAGGMAGLTNWTFTYPLDVIRNREIALNINFNTAYNMGHFFKGYGVCACRAILVNSAGFYVFENTKKIL</sequence>
<dbReference type="GO" id="GO:0022857">
    <property type="term" value="F:transmembrane transporter activity"/>
    <property type="evidence" value="ECO:0007669"/>
    <property type="project" value="TreeGrafter"/>
</dbReference>
<evidence type="ECO:0000256" key="8">
    <source>
        <dbReference type="SAM" id="Phobius"/>
    </source>
</evidence>
<evidence type="ECO:0000256" key="6">
    <source>
        <dbReference type="ARBA" id="ARBA00022989"/>
    </source>
</evidence>
<evidence type="ECO:0000256" key="4">
    <source>
        <dbReference type="ARBA" id="ARBA00022692"/>
    </source>
</evidence>
<keyword evidence="4 8" id="KW-0812">Transmembrane</keyword>
<evidence type="ECO:0000256" key="5">
    <source>
        <dbReference type="ARBA" id="ARBA00022737"/>
    </source>
</evidence>
<evidence type="ECO:0000256" key="7">
    <source>
        <dbReference type="ARBA" id="ARBA00023136"/>
    </source>
</evidence>
<dbReference type="PROSITE" id="PS50920">
    <property type="entry name" value="SOLCAR"/>
    <property type="match status" value="1"/>
</dbReference>
<dbReference type="PANTHER" id="PTHR45624:SF10">
    <property type="entry name" value="SLC (SOLUTE CARRIER) HOMOLOG"/>
    <property type="match status" value="1"/>
</dbReference>
<dbReference type="PANTHER" id="PTHR45624">
    <property type="entry name" value="MITOCHONDRIAL BASIC AMINO ACIDS TRANSPORTER-RELATED"/>
    <property type="match status" value="1"/>
</dbReference>
<organism evidence="9">
    <name type="scientific">Florenciella sp. virus SA2</name>
    <dbReference type="NCBI Taxonomy" id="3240092"/>
    <lineage>
        <taxon>Viruses</taxon>
    </lineage>
</organism>